<evidence type="ECO:0000256" key="4">
    <source>
        <dbReference type="ARBA" id="ARBA00022989"/>
    </source>
</evidence>
<evidence type="ECO:0000256" key="5">
    <source>
        <dbReference type="ARBA" id="ARBA00023136"/>
    </source>
</evidence>
<comment type="similarity">
    <text evidence="2">Belongs to the TspO/BZRP family.</text>
</comment>
<comment type="caution">
    <text evidence="7">The sequence shown here is derived from an EMBL/GenBank/DDBJ whole genome shotgun (WGS) entry which is preliminary data.</text>
</comment>
<feature type="transmembrane region" description="Helical" evidence="6">
    <location>
        <begin position="51"/>
        <end position="72"/>
    </location>
</feature>
<dbReference type="AlphaFoldDB" id="A0A6L6QHL0"/>
<dbReference type="GO" id="GO:0033013">
    <property type="term" value="P:tetrapyrrole metabolic process"/>
    <property type="evidence" value="ECO:0007669"/>
    <property type="project" value="UniProtKB-ARBA"/>
</dbReference>
<evidence type="ECO:0000256" key="1">
    <source>
        <dbReference type="ARBA" id="ARBA00004141"/>
    </source>
</evidence>
<name>A0A6L6QHL0_9BURK</name>
<keyword evidence="4 6" id="KW-1133">Transmembrane helix</keyword>
<evidence type="ECO:0000313" key="8">
    <source>
        <dbReference type="Proteomes" id="UP000472320"/>
    </source>
</evidence>
<accession>A0A6L6QHL0</accession>
<dbReference type="PANTHER" id="PTHR10057">
    <property type="entry name" value="PERIPHERAL-TYPE BENZODIAZEPINE RECEPTOR"/>
    <property type="match status" value="1"/>
</dbReference>
<dbReference type="OrthoDB" id="9795496at2"/>
<protein>
    <submittedName>
        <fullName evidence="7">Tryptophan-rich sensory protein</fullName>
    </submittedName>
</protein>
<dbReference type="PANTHER" id="PTHR10057:SF0">
    <property type="entry name" value="TRANSLOCATOR PROTEIN"/>
    <property type="match status" value="1"/>
</dbReference>
<evidence type="ECO:0000313" key="7">
    <source>
        <dbReference type="EMBL" id="MTW11156.1"/>
    </source>
</evidence>
<dbReference type="Gene3D" id="1.20.1260.100">
    <property type="entry name" value="TspO/MBR protein"/>
    <property type="match status" value="1"/>
</dbReference>
<dbReference type="EMBL" id="WNKX01000007">
    <property type="protein sequence ID" value="MTW11156.1"/>
    <property type="molecule type" value="Genomic_DNA"/>
</dbReference>
<gene>
    <name evidence="7" type="ORF">GM658_11125</name>
</gene>
<dbReference type="FunFam" id="1.20.1260.100:FF:000001">
    <property type="entry name" value="translocator protein 2"/>
    <property type="match status" value="1"/>
</dbReference>
<dbReference type="GO" id="GO:0016020">
    <property type="term" value="C:membrane"/>
    <property type="evidence" value="ECO:0007669"/>
    <property type="project" value="UniProtKB-SubCell"/>
</dbReference>
<dbReference type="RefSeq" id="WP_155454120.1">
    <property type="nucleotide sequence ID" value="NZ_WNKX01000007.1"/>
</dbReference>
<dbReference type="Pfam" id="PF03073">
    <property type="entry name" value="TspO_MBR"/>
    <property type="match status" value="1"/>
</dbReference>
<proteinExistence type="inferred from homology"/>
<sequence>MLNNAPKNSPLTALVVSFVICFAAAGIGALATANAPAYYRALTLPGWAPPAWVFGPVWTLLYSLMAVAAFLVWRASGFQRSPALTMVFGLQLLTNSLWSWLFFYWQVTGIALLDVALLDCLVAIMLSMYWHFSRGAAYLTAPYLAWILFASALNFQIWRLNPSA</sequence>
<feature type="transmembrane region" description="Helical" evidence="6">
    <location>
        <begin position="84"/>
        <end position="103"/>
    </location>
</feature>
<organism evidence="7 8">
    <name type="scientific">Massilia eburnea</name>
    <dbReference type="NCBI Taxonomy" id="1776165"/>
    <lineage>
        <taxon>Bacteria</taxon>
        <taxon>Pseudomonadati</taxon>
        <taxon>Pseudomonadota</taxon>
        <taxon>Betaproteobacteria</taxon>
        <taxon>Burkholderiales</taxon>
        <taxon>Oxalobacteraceae</taxon>
        <taxon>Telluria group</taxon>
        <taxon>Massilia</taxon>
    </lineage>
</organism>
<keyword evidence="5 6" id="KW-0472">Membrane</keyword>
<evidence type="ECO:0000256" key="6">
    <source>
        <dbReference type="SAM" id="Phobius"/>
    </source>
</evidence>
<dbReference type="InterPro" id="IPR038330">
    <property type="entry name" value="TspO/MBR-related_sf"/>
</dbReference>
<feature type="transmembrane region" description="Helical" evidence="6">
    <location>
        <begin position="109"/>
        <end position="130"/>
    </location>
</feature>
<keyword evidence="3 6" id="KW-0812">Transmembrane</keyword>
<dbReference type="Proteomes" id="UP000472320">
    <property type="component" value="Unassembled WGS sequence"/>
</dbReference>
<dbReference type="PIRSF" id="PIRSF005859">
    <property type="entry name" value="PBR"/>
    <property type="match status" value="1"/>
</dbReference>
<comment type="subcellular location">
    <subcellularLocation>
        <location evidence="1">Membrane</location>
        <topology evidence="1">Multi-pass membrane protein</topology>
    </subcellularLocation>
</comment>
<feature type="transmembrane region" description="Helical" evidence="6">
    <location>
        <begin position="137"/>
        <end position="158"/>
    </location>
</feature>
<dbReference type="InterPro" id="IPR004307">
    <property type="entry name" value="TspO_MBR"/>
</dbReference>
<evidence type="ECO:0000256" key="3">
    <source>
        <dbReference type="ARBA" id="ARBA00022692"/>
    </source>
</evidence>
<evidence type="ECO:0000256" key="2">
    <source>
        <dbReference type="ARBA" id="ARBA00007524"/>
    </source>
</evidence>
<keyword evidence="8" id="KW-1185">Reference proteome</keyword>
<reference evidence="7 8" key="1">
    <citation type="submission" date="2019-11" db="EMBL/GenBank/DDBJ databases">
        <title>Type strains purchased from KCTC, JCM and DSMZ.</title>
        <authorList>
            <person name="Lu H."/>
        </authorList>
    </citation>
    <scope>NUCLEOTIDE SEQUENCE [LARGE SCALE GENOMIC DNA]</scope>
    <source>
        <strain evidence="7 8">JCM 31587</strain>
    </source>
</reference>
<dbReference type="CDD" id="cd15904">
    <property type="entry name" value="TSPO_MBR"/>
    <property type="match status" value="1"/>
</dbReference>
<feature type="transmembrane region" description="Helical" evidence="6">
    <location>
        <begin position="12"/>
        <end position="31"/>
    </location>
</feature>